<dbReference type="InterPro" id="IPR029063">
    <property type="entry name" value="SAM-dependent_MTases_sf"/>
</dbReference>
<organism evidence="1 2">
    <name type="scientific">Sphingomonas colocasiae</name>
    <dbReference type="NCBI Taxonomy" id="1848973"/>
    <lineage>
        <taxon>Bacteria</taxon>
        <taxon>Pseudomonadati</taxon>
        <taxon>Pseudomonadota</taxon>
        <taxon>Alphaproteobacteria</taxon>
        <taxon>Sphingomonadales</taxon>
        <taxon>Sphingomonadaceae</taxon>
        <taxon>Sphingomonas</taxon>
    </lineage>
</organism>
<dbReference type="GO" id="GO:0032259">
    <property type="term" value="P:methylation"/>
    <property type="evidence" value="ECO:0007669"/>
    <property type="project" value="UniProtKB-KW"/>
</dbReference>
<dbReference type="GO" id="GO:0008168">
    <property type="term" value="F:methyltransferase activity"/>
    <property type="evidence" value="ECO:0007669"/>
    <property type="project" value="UniProtKB-KW"/>
</dbReference>
<name>A0ABS7PMH5_9SPHN</name>
<keyword evidence="2" id="KW-1185">Reference proteome</keyword>
<dbReference type="EMBL" id="JAINVV010000004">
    <property type="protein sequence ID" value="MBY8822518.1"/>
    <property type="molecule type" value="Genomic_DNA"/>
</dbReference>
<reference evidence="1 2" key="1">
    <citation type="submission" date="2021-08" db="EMBL/GenBank/DDBJ databases">
        <authorList>
            <person name="Tuo L."/>
        </authorList>
    </citation>
    <scope>NUCLEOTIDE SEQUENCE [LARGE SCALE GENOMIC DNA]</scope>
    <source>
        <strain evidence="1 2">JCM 31229</strain>
    </source>
</reference>
<dbReference type="Proteomes" id="UP000706039">
    <property type="component" value="Unassembled WGS sequence"/>
</dbReference>
<protein>
    <submittedName>
        <fullName evidence="1">Class I SAM-dependent methyltransferase</fullName>
    </submittedName>
</protein>
<keyword evidence="1" id="KW-0489">Methyltransferase</keyword>
<dbReference type="SUPFAM" id="SSF53335">
    <property type="entry name" value="S-adenosyl-L-methionine-dependent methyltransferases"/>
    <property type="match status" value="1"/>
</dbReference>
<dbReference type="Pfam" id="PF13578">
    <property type="entry name" value="Methyltransf_24"/>
    <property type="match status" value="1"/>
</dbReference>
<accession>A0ABS7PMH5</accession>
<proteinExistence type="predicted"/>
<comment type="caution">
    <text evidence="1">The sequence shown here is derived from an EMBL/GenBank/DDBJ whole genome shotgun (WGS) entry which is preliminary data.</text>
</comment>
<sequence length="248" mass="27299">MTTRDATGLLPRSHGAHAREIVTSLTDWAHILLFGAIGWPWLLRSLSGGRLQDKIALLDRLGLPHDSLPNLGSWKADTALLGLIVDHIERARPAVVVELGAGASSFITARALQRHGGGRLISFDQHQDFVEATRGWLNEHGMDADMRGAALLPAPGDWPGYWYDIAALPDRIDMLVIDGPPWTIHPQVRGAAECLFDRISPGGVVLLDDGARPGERILLQRWRQRWPDFEFRLDLSGAKGTVIGIRRG</sequence>
<dbReference type="Gene3D" id="3.40.50.150">
    <property type="entry name" value="Vaccinia Virus protein VP39"/>
    <property type="match status" value="1"/>
</dbReference>
<evidence type="ECO:0000313" key="1">
    <source>
        <dbReference type="EMBL" id="MBY8822518.1"/>
    </source>
</evidence>
<evidence type="ECO:0000313" key="2">
    <source>
        <dbReference type="Proteomes" id="UP000706039"/>
    </source>
</evidence>
<gene>
    <name evidence="1" type="ORF">K7G82_09455</name>
</gene>
<keyword evidence="1" id="KW-0808">Transferase</keyword>
<dbReference type="RefSeq" id="WP_222989593.1">
    <property type="nucleotide sequence ID" value="NZ_JAINVV010000004.1"/>
</dbReference>